<dbReference type="Proteomes" id="UP000887569">
    <property type="component" value="Unplaced"/>
</dbReference>
<feature type="region of interest" description="Disordered" evidence="1">
    <location>
        <begin position="23"/>
        <end position="118"/>
    </location>
</feature>
<feature type="chain" id="PRO_5037126592" evidence="3">
    <location>
        <begin position="19"/>
        <end position="384"/>
    </location>
</feature>
<dbReference type="WBParaSite" id="PgR164X_g005_t02">
    <property type="protein sequence ID" value="PgR164X_g005_t02"/>
    <property type="gene ID" value="PgR164X_g005"/>
</dbReference>
<reference evidence="6" key="1">
    <citation type="submission" date="2022-11" db="UniProtKB">
        <authorList>
            <consortium name="WormBaseParasite"/>
        </authorList>
    </citation>
    <scope>IDENTIFICATION</scope>
</reference>
<feature type="signal peptide" evidence="3">
    <location>
        <begin position="1"/>
        <end position="18"/>
    </location>
</feature>
<feature type="region of interest" description="Disordered" evidence="1">
    <location>
        <begin position="191"/>
        <end position="219"/>
    </location>
</feature>
<feature type="transmembrane region" description="Helical" evidence="2">
    <location>
        <begin position="273"/>
        <end position="296"/>
    </location>
</feature>
<sequence length="384" mass="40709">MFQAFFLCTLLLIWSIDARKVKVGSPPRGVSAARAGSGAQPRGNVPQGGFAPHQQPGGFQGSPGVYPNQQGGFRPAQPGGFVPNQPSGFHPNQPGGFHTNQGFAHPGFNTGTGPGSVSRGSHFKTALAAGALGAVGGIVTYELGKAIIHSATEPFHVNNRPYYFDDRNYQQKNGYSMCSMPLEELIKQTQASTTTVPPAGAEATGASGNESAQTTTPSPDQLLANIQFKDGSKPKTIVWGCKTGSEVCCGTECCPAPAQPTGSANGSSRGSSFAGIAFGVLVAILILMCCCCCLVYKFFRSAFDICLPTSTRQNDPNVTYTSDKYTANPPNYDAYQLQQQQSYPMQQSYPSAQQGVGYPPSQGYSYPSQPPAFQQYPSNPIHNY</sequence>
<feature type="compositionally biased region" description="Polar residues" evidence="1">
    <location>
        <begin position="375"/>
        <end position="384"/>
    </location>
</feature>
<proteinExistence type="predicted"/>
<dbReference type="PANTHER" id="PTHR47520">
    <property type="entry name" value="CX DOMAIN-CONTAINING PROTEIN-RELATED"/>
    <property type="match status" value="1"/>
</dbReference>
<evidence type="ECO:0000259" key="4">
    <source>
        <dbReference type="Pfam" id="PF01705"/>
    </source>
</evidence>
<evidence type="ECO:0000256" key="1">
    <source>
        <dbReference type="SAM" id="MobiDB-lite"/>
    </source>
</evidence>
<keyword evidence="5" id="KW-1185">Reference proteome</keyword>
<dbReference type="InterPro" id="IPR002619">
    <property type="entry name" value="CX"/>
</dbReference>
<name>A0A915CGN2_PARUN</name>
<protein>
    <submittedName>
        <fullName evidence="6">CX domain-containing protein</fullName>
    </submittedName>
</protein>
<organism evidence="5 6">
    <name type="scientific">Parascaris univalens</name>
    <name type="common">Nematode worm</name>
    <dbReference type="NCBI Taxonomy" id="6257"/>
    <lineage>
        <taxon>Eukaryota</taxon>
        <taxon>Metazoa</taxon>
        <taxon>Ecdysozoa</taxon>
        <taxon>Nematoda</taxon>
        <taxon>Chromadorea</taxon>
        <taxon>Rhabditida</taxon>
        <taxon>Spirurina</taxon>
        <taxon>Ascaridomorpha</taxon>
        <taxon>Ascaridoidea</taxon>
        <taxon>Ascarididae</taxon>
        <taxon>Parascaris</taxon>
    </lineage>
</organism>
<feature type="compositionally biased region" description="Low complexity" evidence="1">
    <location>
        <begin position="28"/>
        <end position="39"/>
    </location>
</feature>
<keyword evidence="3" id="KW-0732">Signal</keyword>
<evidence type="ECO:0000313" key="5">
    <source>
        <dbReference type="Proteomes" id="UP000887569"/>
    </source>
</evidence>
<accession>A0A915CGN2</accession>
<feature type="compositionally biased region" description="Low complexity" evidence="1">
    <location>
        <begin position="349"/>
        <end position="367"/>
    </location>
</feature>
<evidence type="ECO:0000256" key="2">
    <source>
        <dbReference type="SAM" id="Phobius"/>
    </source>
</evidence>
<feature type="domain" description="CX" evidence="4">
    <location>
        <begin position="218"/>
        <end position="254"/>
    </location>
</feature>
<keyword evidence="2" id="KW-1133">Transmembrane helix</keyword>
<evidence type="ECO:0000256" key="3">
    <source>
        <dbReference type="SAM" id="SignalP"/>
    </source>
</evidence>
<keyword evidence="2" id="KW-0812">Transmembrane</keyword>
<dbReference type="Pfam" id="PF01705">
    <property type="entry name" value="CX"/>
    <property type="match status" value="1"/>
</dbReference>
<dbReference type="PANTHER" id="PTHR47520:SF8">
    <property type="entry name" value="CX DOMAIN-CONTAINING PROTEIN"/>
    <property type="match status" value="1"/>
</dbReference>
<feature type="compositionally biased region" description="Polar residues" evidence="1">
    <location>
        <begin position="206"/>
        <end position="219"/>
    </location>
</feature>
<dbReference type="AlphaFoldDB" id="A0A915CGN2"/>
<evidence type="ECO:0000313" key="6">
    <source>
        <dbReference type="WBParaSite" id="PgR164X_g005_t02"/>
    </source>
</evidence>
<feature type="region of interest" description="Disordered" evidence="1">
    <location>
        <begin position="349"/>
        <end position="384"/>
    </location>
</feature>
<keyword evidence="2" id="KW-0472">Membrane</keyword>